<dbReference type="InterPro" id="IPR008963">
    <property type="entry name" value="Purple_acid_Pase-like_N"/>
</dbReference>
<dbReference type="PANTHER" id="PTHR45867:SF3">
    <property type="entry name" value="ACID PHOSPHATASE TYPE 7"/>
    <property type="match status" value="1"/>
</dbReference>
<sequence length="404" mass="46834">MVVTWVTLSPVNGKAFIRYGPGAKFYEGKMELFSYASKREYSIGKITRYIYRATMNNLKIACDYKYQIYSGEAYSEVFYFRTIKPNNSPAEFLVIGDMGNKQALSVKLLNEEIHNETFRYDMIVHVGDFAYNLEDDEGRVSDAYFQEIQSFAGFVPYQVCPGNHEKYENFSFYNNLFTMQSLNHNVKPNESPNINNFFWSYDIGPMHVIAFTTEFYYYTEYGTAQIHTQYQWLKEDLGKAIANRAKVPWIITMAHRPMYDQSKKITDISNDFRVGSSSYPGLEKLFLDSGVDVSFWGHDHIYERTFPMYDMIVQNGTQENPYENPNGIVHIITGSTGCYLHNPQLNPNPPAYSAMVNRDYSYTRVKVFNSTHLRLQQVSQDKGGAVIDEIMIVKNKHLPYKKPK</sequence>
<dbReference type="OMA" id="DCTHHET"/>
<proteinExistence type="inferred from homology"/>
<keyword evidence="1" id="KW-0732">Signal</keyword>
<dbReference type="Pfam" id="PF16656">
    <property type="entry name" value="Pur_ac_phosph_N"/>
    <property type="match status" value="1"/>
</dbReference>
<dbReference type="GO" id="GO:0046872">
    <property type="term" value="F:metal ion binding"/>
    <property type="evidence" value="ECO:0007669"/>
    <property type="project" value="InterPro"/>
</dbReference>
<evidence type="ECO:0000313" key="7">
    <source>
        <dbReference type="EMBL" id="KAJ6220364.1"/>
    </source>
</evidence>
<dbReference type="InterPro" id="IPR029052">
    <property type="entry name" value="Metallo-depent_PP-like"/>
</dbReference>
<feature type="domain" description="Purple acid phosphatase N-terminal" evidence="6">
    <location>
        <begin position="1"/>
        <end position="82"/>
    </location>
</feature>
<keyword evidence="3" id="KW-0378">Hydrolase</keyword>
<dbReference type="PANTHER" id="PTHR45867">
    <property type="entry name" value="PURPLE ACID PHOSPHATASE"/>
    <property type="match status" value="1"/>
</dbReference>
<dbReference type="Proteomes" id="UP001142055">
    <property type="component" value="Chromosome 2"/>
</dbReference>
<dbReference type="Pfam" id="PF00149">
    <property type="entry name" value="Metallophos"/>
    <property type="match status" value="1"/>
</dbReference>
<dbReference type="GO" id="GO:0003993">
    <property type="term" value="F:acid phosphatase activity"/>
    <property type="evidence" value="ECO:0007669"/>
    <property type="project" value="UniProtKB-EC"/>
</dbReference>
<comment type="similarity">
    <text evidence="3">Belongs to the metallophosphoesterase superfamily. Purple acid phosphatase family.</text>
</comment>
<reference evidence="7" key="1">
    <citation type="submission" date="2022-12" db="EMBL/GenBank/DDBJ databases">
        <title>Genome assemblies of Blomia tropicalis.</title>
        <authorList>
            <person name="Cui Y."/>
        </authorList>
    </citation>
    <scope>NUCLEOTIDE SEQUENCE</scope>
    <source>
        <tissue evidence="7">Adult mites</tissue>
    </source>
</reference>
<comment type="caution">
    <text evidence="7">The sequence shown here is derived from an EMBL/GenBank/DDBJ whole genome shotgun (WGS) entry which is preliminary data.</text>
</comment>
<dbReference type="CDD" id="cd00839">
    <property type="entry name" value="MPP_PAPs"/>
    <property type="match status" value="1"/>
</dbReference>
<evidence type="ECO:0000256" key="1">
    <source>
        <dbReference type="ARBA" id="ARBA00022729"/>
    </source>
</evidence>
<dbReference type="Gene3D" id="3.60.21.10">
    <property type="match status" value="1"/>
</dbReference>
<dbReference type="EC" id="3.1.3.2" evidence="3"/>
<organism evidence="7 8">
    <name type="scientific">Blomia tropicalis</name>
    <name type="common">Mite</name>
    <dbReference type="NCBI Taxonomy" id="40697"/>
    <lineage>
        <taxon>Eukaryota</taxon>
        <taxon>Metazoa</taxon>
        <taxon>Ecdysozoa</taxon>
        <taxon>Arthropoda</taxon>
        <taxon>Chelicerata</taxon>
        <taxon>Arachnida</taxon>
        <taxon>Acari</taxon>
        <taxon>Acariformes</taxon>
        <taxon>Sarcoptiformes</taxon>
        <taxon>Astigmata</taxon>
        <taxon>Glycyphagoidea</taxon>
        <taxon>Echimyopodidae</taxon>
        <taxon>Blomia</taxon>
    </lineage>
</organism>
<evidence type="ECO:0000259" key="4">
    <source>
        <dbReference type="Pfam" id="PF00149"/>
    </source>
</evidence>
<evidence type="ECO:0000256" key="2">
    <source>
        <dbReference type="ARBA" id="ARBA00023180"/>
    </source>
</evidence>
<dbReference type="InterPro" id="IPR041792">
    <property type="entry name" value="MPP_PAP"/>
</dbReference>
<feature type="domain" description="Calcineurin-like phosphoesterase" evidence="4">
    <location>
        <begin position="92"/>
        <end position="302"/>
    </location>
</feature>
<dbReference type="InterPro" id="IPR004843">
    <property type="entry name" value="Calcineurin-like_PHP"/>
</dbReference>
<keyword evidence="2" id="KW-0325">Glycoprotein</keyword>
<evidence type="ECO:0000256" key="3">
    <source>
        <dbReference type="RuleBase" id="RU361203"/>
    </source>
</evidence>
<dbReference type="InterPro" id="IPR025733">
    <property type="entry name" value="PAPs_C"/>
</dbReference>
<evidence type="ECO:0000313" key="8">
    <source>
        <dbReference type="Proteomes" id="UP001142055"/>
    </source>
</evidence>
<dbReference type="SUPFAM" id="SSF56300">
    <property type="entry name" value="Metallo-dependent phosphatases"/>
    <property type="match status" value="1"/>
</dbReference>
<dbReference type="Pfam" id="PF14008">
    <property type="entry name" value="Metallophos_C"/>
    <property type="match status" value="1"/>
</dbReference>
<protein>
    <recommendedName>
        <fullName evidence="3">Purple acid phosphatase</fullName>
        <ecNumber evidence="3">3.1.3.2</ecNumber>
    </recommendedName>
</protein>
<comment type="catalytic activity">
    <reaction evidence="3">
        <text>a phosphate monoester + H2O = an alcohol + phosphate</text>
        <dbReference type="Rhea" id="RHEA:15017"/>
        <dbReference type="ChEBI" id="CHEBI:15377"/>
        <dbReference type="ChEBI" id="CHEBI:30879"/>
        <dbReference type="ChEBI" id="CHEBI:43474"/>
        <dbReference type="ChEBI" id="CHEBI:67140"/>
        <dbReference type="EC" id="3.1.3.2"/>
    </reaction>
</comment>
<evidence type="ECO:0000259" key="5">
    <source>
        <dbReference type="Pfam" id="PF14008"/>
    </source>
</evidence>
<dbReference type="InterPro" id="IPR015914">
    <property type="entry name" value="PAPs_N"/>
</dbReference>
<dbReference type="Gene3D" id="2.60.40.380">
    <property type="entry name" value="Purple acid phosphatase-like, N-terminal"/>
    <property type="match status" value="1"/>
</dbReference>
<dbReference type="SUPFAM" id="SSF49363">
    <property type="entry name" value="Purple acid phosphatase, N-terminal domain"/>
    <property type="match status" value="1"/>
</dbReference>
<gene>
    <name evidence="7" type="ORF">RDWZM_006176</name>
</gene>
<accession>A0A9Q0M7K9</accession>
<evidence type="ECO:0000259" key="6">
    <source>
        <dbReference type="Pfam" id="PF16656"/>
    </source>
</evidence>
<keyword evidence="8" id="KW-1185">Reference proteome</keyword>
<dbReference type="AlphaFoldDB" id="A0A9Q0M7K9"/>
<name>A0A9Q0M7K9_BLOTA</name>
<dbReference type="EMBL" id="JAPWDV010000002">
    <property type="protein sequence ID" value="KAJ6220364.1"/>
    <property type="molecule type" value="Genomic_DNA"/>
</dbReference>
<feature type="domain" description="Purple acid phosphatase C-terminal" evidence="5">
    <location>
        <begin position="327"/>
        <end position="389"/>
    </location>
</feature>